<reference evidence="15" key="1">
    <citation type="submission" date="2020-10" db="EMBL/GenBank/DDBJ databases">
        <authorList>
            <person name="Gilroy R."/>
        </authorList>
    </citation>
    <scope>NUCLEOTIDE SEQUENCE</scope>
    <source>
        <strain evidence="15">4920</strain>
    </source>
</reference>
<dbReference type="InterPro" id="IPR001238">
    <property type="entry name" value="DNA-binding_RecF"/>
</dbReference>
<evidence type="ECO:0000256" key="2">
    <source>
        <dbReference type="ARBA" id="ARBA00008016"/>
    </source>
</evidence>
<keyword evidence="7 12" id="KW-0227">DNA damage</keyword>
<keyword evidence="6 12" id="KW-0547">Nucleotide-binding</keyword>
<dbReference type="Gene3D" id="1.20.1050.90">
    <property type="entry name" value="RecF/RecN/SMC, N-terminal domain"/>
    <property type="match status" value="1"/>
</dbReference>
<gene>
    <name evidence="12 15" type="primary">recF</name>
    <name evidence="15" type="ORF">IAC74_03240</name>
</gene>
<dbReference type="InterPro" id="IPR042174">
    <property type="entry name" value="RecF_2"/>
</dbReference>
<evidence type="ECO:0000256" key="12">
    <source>
        <dbReference type="HAMAP-Rule" id="MF_00365"/>
    </source>
</evidence>
<evidence type="ECO:0000256" key="10">
    <source>
        <dbReference type="ARBA" id="ARBA00023204"/>
    </source>
</evidence>
<evidence type="ECO:0000259" key="14">
    <source>
        <dbReference type="Pfam" id="PF02463"/>
    </source>
</evidence>
<dbReference type="NCBIfam" id="TIGR00611">
    <property type="entry name" value="recf"/>
    <property type="match status" value="1"/>
</dbReference>
<keyword evidence="10 12" id="KW-0234">DNA repair</keyword>
<keyword evidence="8 12" id="KW-0067">ATP-binding</keyword>
<sequence>MYIKQLTLKDFRNYKSAAVSFLNGTNLIYGNNAQGKTNLLEAVFLFCTGRSHRRATDREMIREGADWCEVDVEFCDEVRDYTGQMKILDGKKKFVAINKVPVKKISQIADYINVVMFSPEDLSIIKASPSERRRFVDMALSQLSPVYVSLLNEYIKILKQRNNLLKDIKRSGSGDDTLDVWDDYLIELSCKIIAYRRRFLEDLMRYAVPIHREIAGEELAVQYVSNCCEDVYDGAALRQELEQKIKKGRRRDIETGTSNTGAHRDDFLFSIDGRDARLYGSQGQQRSVVLSLKLALTEVIRQSRGTYPVILLDDIMSELDESRRQYLAGKISGKQVILTCTDRQAAAPYGTVRYFYVNNNTVTEA</sequence>
<evidence type="ECO:0000313" key="15">
    <source>
        <dbReference type="EMBL" id="HIV02563.1"/>
    </source>
</evidence>
<reference evidence="15" key="2">
    <citation type="journal article" date="2021" name="PeerJ">
        <title>Extensive microbial diversity within the chicken gut microbiome revealed by metagenomics and culture.</title>
        <authorList>
            <person name="Gilroy R."/>
            <person name="Ravi A."/>
            <person name="Getino M."/>
            <person name="Pursley I."/>
            <person name="Horton D.L."/>
            <person name="Alikhan N.F."/>
            <person name="Baker D."/>
            <person name="Gharbi K."/>
            <person name="Hall N."/>
            <person name="Watson M."/>
            <person name="Adriaenssens E.M."/>
            <person name="Foster-Nyarko E."/>
            <person name="Jarju S."/>
            <person name="Secka A."/>
            <person name="Antonio M."/>
            <person name="Oren A."/>
            <person name="Chaudhuri R.R."/>
            <person name="La Ragione R."/>
            <person name="Hildebrand F."/>
            <person name="Pallen M.J."/>
        </authorList>
    </citation>
    <scope>NUCLEOTIDE SEQUENCE</scope>
    <source>
        <strain evidence="15">4920</strain>
    </source>
</reference>
<dbReference type="AlphaFoldDB" id="A0A9D1NG93"/>
<organism evidence="15 16">
    <name type="scientific">Candidatus Aphodoplasma excrementigallinarum</name>
    <dbReference type="NCBI Taxonomy" id="2840673"/>
    <lineage>
        <taxon>Bacteria</taxon>
        <taxon>Bacillati</taxon>
        <taxon>Bacillota</taxon>
        <taxon>Clostridia</taxon>
        <taxon>Eubacteriales</taxon>
        <taxon>Candidatus Aphodoplasma</taxon>
    </lineage>
</organism>
<evidence type="ECO:0000256" key="11">
    <source>
        <dbReference type="ARBA" id="ARBA00023236"/>
    </source>
</evidence>
<dbReference type="GO" id="GO:0005524">
    <property type="term" value="F:ATP binding"/>
    <property type="evidence" value="ECO:0007669"/>
    <property type="project" value="UniProtKB-UniRule"/>
</dbReference>
<accession>A0A9D1NG93</accession>
<dbReference type="GO" id="GO:0000731">
    <property type="term" value="P:DNA synthesis involved in DNA repair"/>
    <property type="evidence" value="ECO:0007669"/>
    <property type="project" value="TreeGrafter"/>
</dbReference>
<dbReference type="GO" id="GO:0009432">
    <property type="term" value="P:SOS response"/>
    <property type="evidence" value="ECO:0007669"/>
    <property type="project" value="UniProtKB-UniRule"/>
</dbReference>
<dbReference type="GO" id="GO:0005737">
    <property type="term" value="C:cytoplasm"/>
    <property type="evidence" value="ECO:0007669"/>
    <property type="project" value="UniProtKB-SubCell"/>
</dbReference>
<keyword evidence="9 12" id="KW-0238">DNA-binding</keyword>
<keyword evidence="5 12" id="KW-0235">DNA replication</keyword>
<evidence type="ECO:0000256" key="3">
    <source>
        <dbReference type="ARBA" id="ARBA00020170"/>
    </source>
</evidence>
<evidence type="ECO:0000256" key="6">
    <source>
        <dbReference type="ARBA" id="ARBA00022741"/>
    </source>
</evidence>
<comment type="subcellular location">
    <subcellularLocation>
        <location evidence="1 12 13">Cytoplasm</location>
    </subcellularLocation>
</comment>
<dbReference type="PANTHER" id="PTHR32182">
    <property type="entry name" value="DNA REPLICATION AND REPAIR PROTEIN RECF"/>
    <property type="match status" value="1"/>
</dbReference>
<keyword evidence="11 12" id="KW-0742">SOS response</keyword>
<evidence type="ECO:0000256" key="9">
    <source>
        <dbReference type="ARBA" id="ARBA00023125"/>
    </source>
</evidence>
<name>A0A9D1NG93_9FIRM</name>
<evidence type="ECO:0000313" key="16">
    <source>
        <dbReference type="Proteomes" id="UP000886743"/>
    </source>
</evidence>
<evidence type="ECO:0000256" key="13">
    <source>
        <dbReference type="RuleBase" id="RU000578"/>
    </source>
</evidence>
<keyword evidence="4 12" id="KW-0963">Cytoplasm</keyword>
<dbReference type="InterPro" id="IPR018078">
    <property type="entry name" value="DNA-binding_RecF_CS"/>
</dbReference>
<dbReference type="GO" id="GO:0006260">
    <property type="term" value="P:DNA replication"/>
    <property type="evidence" value="ECO:0007669"/>
    <property type="project" value="UniProtKB-UniRule"/>
</dbReference>
<dbReference type="GO" id="GO:0003697">
    <property type="term" value="F:single-stranded DNA binding"/>
    <property type="evidence" value="ECO:0007669"/>
    <property type="project" value="UniProtKB-UniRule"/>
</dbReference>
<dbReference type="HAMAP" id="MF_00365">
    <property type="entry name" value="RecF"/>
    <property type="match status" value="1"/>
</dbReference>
<evidence type="ECO:0000256" key="4">
    <source>
        <dbReference type="ARBA" id="ARBA00022490"/>
    </source>
</evidence>
<dbReference type="Pfam" id="PF02463">
    <property type="entry name" value="SMC_N"/>
    <property type="match status" value="1"/>
</dbReference>
<dbReference type="InterPro" id="IPR027417">
    <property type="entry name" value="P-loop_NTPase"/>
</dbReference>
<dbReference type="PANTHER" id="PTHR32182:SF0">
    <property type="entry name" value="DNA REPLICATION AND REPAIR PROTEIN RECF"/>
    <property type="match status" value="1"/>
</dbReference>
<dbReference type="CDD" id="cd03242">
    <property type="entry name" value="ABC_RecF"/>
    <property type="match status" value="1"/>
</dbReference>
<protein>
    <recommendedName>
        <fullName evidence="3 12">DNA replication and repair protein RecF</fullName>
    </recommendedName>
</protein>
<dbReference type="SUPFAM" id="SSF52540">
    <property type="entry name" value="P-loop containing nucleoside triphosphate hydrolases"/>
    <property type="match status" value="1"/>
</dbReference>
<evidence type="ECO:0000256" key="7">
    <source>
        <dbReference type="ARBA" id="ARBA00022763"/>
    </source>
</evidence>
<dbReference type="PROSITE" id="PS00618">
    <property type="entry name" value="RECF_2"/>
    <property type="match status" value="1"/>
</dbReference>
<feature type="binding site" evidence="12">
    <location>
        <begin position="30"/>
        <end position="37"/>
    </location>
    <ligand>
        <name>ATP</name>
        <dbReference type="ChEBI" id="CHEBI:30616"/>
    </ligand>
</feature>
<dbReference type="Proteomes" id="UP000886743">
    <property type="component" value="Unassembled WGS sequence"/>
</dbReference>
<comment type="function">
    <text evidence="12 13">The RecF protein is involved in DNA metabolism; it is required for DNA replication and normal SOS inducibility. RecF binds preferentially to single-stranded, linear DNA. It also seems to bind ATP.</text>
</comment>
<proteinExistence type="inferred from homology"/>
<evidence type="ECO:0000256" key="1">
    <source>
        <dbReference type="ARBA" id="ARBA00004496"/>
    </source>
</evidence>
<evidence type="ECO:0000256" key="5">
    <source>
        <dbReference type="ARBA" id="ARBA00022705"/>
    </source>
</evidence>
<comment type="caution">
    <text evidence="15">The sequence shown here is derived from an EMBL/GenBank/DDBJ whole genome shotgun (WGS) entry which is preliminary data.</text>
</comment>
<dbReference type="EMBL" id="DVOF01000091">
    <property type="protein sequence ID" value="HIV02563.1"/>
    <property type="molecule type" value="Genomic_DNA"/>
</dbReference>
<comment type="similarity">
    <text evidence="2 12 13">Belongs to the RecF family.</text>
</comment>
<evidence type="ECO:0000256" key="8">
    <source>
        <dbReference type="ARBA" id="ARBA00022840"/>
    </source>
</evidence>
<dbReference type="GO" id="GO:0006302">
    <property type="term" value="P:double-strand break repair"/>
    <property type="evidence" value="ECO:0007669"/>
    <property type="project" value="TreeGrafter"/>
</dbReference>
<feature type="domain" description="RecF/RecN/SMC N-terminal" evidence="14">
    <location>
        <begin position="2"/>
        <end position="344"/>
    </location>
</feature>
<dbReference type="Gene3D" id="3.40.50.300">
    <property type="entry name" value="P-loop containing nucleotide triphosphate hydrolases"/>
    <property type="match status" value="1"/>
</dbReference>
<dbReference type="InterPro" id="IPR003395">
    <property type="entry name" value="RecF/RecN/SMC_N"/>
</dbReference>